<dbReference type="GeneID" id="28854553"/>
<dbReference type="InterPro" id="IPR029063">
    <property type="entry name" value="SAM-dependent_MTases_sf"/>
</dbReference>
<evidence type="ECO:0000259" key="1">
    <source>
        <dbReference type="Pfam" id="PF08241"/>
    </source>
</evidence>
<dbReference type="OrthoDB" id="540004at2759"/>
<dbReference type="Proteomes" id="UP000078397">
    <property type="component" value="Unassembled WGS sequence"/>
</dbReference>
<dbReference type="InterPro" id="IPR013216">
    <property type="entry name" value="Methyltransf_11"/>
</dbReference>
<sequence>MWKDRLNTILQPLRIIPLSIKLHLAALKHLLSTTGITALTQISEIQNLGIATLLRTCQEPWIQYEDTTAVPQLLLSTAGVTLDIGPGIGNQIHRLPAQNITAIYGVEPNPQFAADISARLAKYDLQDKYTLVTCGIEDSDVLEEHGITEGSMDTVLCIQVLCSVDDPRRVMREVWRLLKPGGRFVFWEHGRSKDFWTRVIQACWNRTWCALVGGCRLNRDIKPVILAAGEWENPNDLVQDDEIYSLLPRTWGVLVKKA</sequence>
<dbReference type="GO" id="GO:0032259">
    <property type="term" value="P:methylation"/>
    <property type="evidence" value="ECO:0007669"/>
    <property type="project" value="UniProtKB-KW"/>
</dbReference>
<dbReference type="GO" id="GO:0008757">
    <property type="term" value="F:S-adenosylmethionine-dependent methyltransferase activity"/>
    <property type="evidence" value="ECO:0007669"/>
    <property type="project" value="InterPro"/>
</dbReference>
<dbReference type="InterPro" id="IPR052356">
    <property type="entry name" value="Thiol_S-MT"/>
</dbReference>
<dbReference type="STRING" id="1380566.A0A219AT34"/>
<keyword evidence="3" id="KW-1185">Reference proteome</keyword>
<accession>A0A219AT34</accession>
<comment type="caution">
    <text evidence="2">The sequence shown here is derived from an EMBL/GenBank/DDBJ whole genome shotgun (WGS) entry which is preliminary data.</text>
</comment>
<dbReference type="Gene3D" id="3.40.50.150">
    <property type="entry name" value="Vaccinia Virus protein VP39"/>
    <property type="match status" value="1"/>
</dbReference>
<dbReference type="RefSeq" id="XP_022285873.1">
    <property type="nucleotide sequence ID" value="XM_022429110.1"/>
</dbReference>
<dbReference type="CDD" id="cd02440">
    <property type="entry name" value="AdoMet_MTases"/>
    <property type="match status" value="1"/>
</dbReference>
<name>A0A219AT34_METCM</name>
<protein>
    <submittedName>
        <fullName evidence="2">Methyltransferase type 11</fullName>
    </submittedName>
</protein>
<dbReference type="KEGG" id="pchm:VFPPC_17397"/>
<keyword evidence="2" id="KW-0489">Methyltransferase</keyword>
<keyword evidence="2" id="KW-0808">Transferase</keyword>
<dbReference type="SUPFAM" id="SSF53335">
    <property type="entry name" value="S-adenosyl-L-methionine-dependent methyltransferases"/>
    <property type="match status" value="1"/>
</dbReference>
<proteinExistence type="predicted"/>
<organism evidence="2 3">
    <name type="scientific">Pochonia chlamydosporia 170</name>
    <dbReference type="NCBI Taxonomy" id="1380566"/>
    <lineage>
        <taxon>Eukaryota</taxon>
        <taxon>Fungi</taxon>
        <taxon>Dikarya</taxon>
        <taxon>Ascomycota</taxon>
        <taxon>Pezizomycotina</taxon>
        <taxon>Sordariomycetes</taxon>
        <taxon>Hypocreomycetidae</taxon>
        <taxon>Hypocreales</taxon>
        <taxon>Clavicipitaceae</taxon>
        <taxon>Pochonia</taxon>
    </lineage>
</organism>
<dbReference type="PANTHER" id="PTHR45036">
    <property type="entry name" value="METHYLTRANSFERASE LIKE 7B"/>
    <property type="match status" value="1"/>
</dbReference>
<dbReference type="AlphaFoldDB" id="A0A219AT34"/>
<feature type="domain" description="Methyltransferase type 11" evidence="1">
    <location>
        <begin position="82"/>
        <end position="186"/>
    </location>
</feature>
<evidence type="ECO:0000313" key="3">
    <source>
        <dbReference type="Proteomes" id="UP000078397"/>
    </source>
</evidence>
<dbReference type="PANTHER" id="PTHR45036:SF1">
    <property type="entry name" value="METHYLTRANSFERASE LIKE 7A"/>
    <property type="match status" value="1"/>
</dbReference>
<gene>
    <name evidence="2" type="ORF">VFPPC_17397</name>
</gene>
<evidence type="ECO:0000313" key="2">
    <source>
        <dbReference type="EMBL" id="OWT43454.1"/>
    </source>
</evidence>
<dbReference type="Pfam" id="PF08241">
    <property type="entry name" value="Methyltransf_11"/>
    <property type="match status" value="1"/>
</dbReference>
<dbReference type="EMBL" id="LSBJ02000001">
    <property type="protein sequence ID" value="OWT43454.1"/>
    <property type="molecule type" value="Genomic_DNA"/>
</dbReference>
<reference evidence="2 3" key="1">
    <citation type="journal article" date="2016" name="PLoS Pathog.">
        <title>Biosynthesis of antibiotic leucinostatins in bio-control fungus Purpureocillium lilacinum and their inhibition on phytophthora revealed by genome mining.</title>
        <authorList>
            <person name="Wang G."/>
            <person name="Liu Z."/>
            <person name="Lin R."/>
            <person name="Li E."/>
            <person name="Mao Z."/>
            <person name="Ling J."/>
            <person name="Yang Y."/>
            <person name="Yin W.B."/>
            <person name="Xie B."/>
        </authorList>
    </citation>
    <scope>NUCLEOTIDE SEQUENCE [LARGE SCALE GENOMIC DNA]</scope>
    <source>
        <strain evidence="2">170</strain>
    </source>
</reference>